<feature type="compositionally biased region" description="Pro residues" evidence="1">
    <location>
        <begin position="127"/>
        <end position="139"/>
    </location>
</feature>
<dbReference type="AlphaFoldDB" id="K3VIN4"/>
<dbReference type="Proteomes" id="UP000007978">
    <property type="component" value="Chromosome 1"/>
</dbReference>
<keyword evidence="3" id="KW-1185">Reference proteome</keyword>
<accession>K3VIN4</accession>
<reference evidence="2 3" key="1">
    <citation type="journal article" date="2012" name="PLoS Pathog.">
        <title>Comparative pathogenomics reveals horizontally acquired novel virulence genes in fungi infecting cereal hosts.</title>
        <authorList>
            <person name="Gardiner D.M."/>
            <person name="McDonald M.C."/>
            <person name="Covarelli L."/>
            <person name="Solomon P.S."/>
            <person name="Rusu A.G."/>
            <person name="Marshall M."/>
            <person name="Kazan K."/>
            <person name="Chakraborty S."/>
            <person name="McDonald B.A."/>
            <person name="Manners J.M."/>
        </authorList>
    </citation>
    <scope>NUCLEOTIDE SEQUENCE [LARGE SCALE GENOMIC DNA]</scope>
    <source>
        <strain evidence="2 3">CS3096</strain>
    </source>
</reference>
<organism evidence="2 3">
    <name type="scientific">Fusarium pseudograminearum (strain CS3096)</name>
    <name type="common">Wheat and barley crown-rot fungus</name>
    <dbReference type="NCBI Taxonomy" id="1028729"/>
    <lineage>
        <taxon>Eukaryota</taxon>
        <taxon>Fungi</taxon>
        <taxon>Dikarya</taxon>
        <taxon>Ascomycota</taxon>
        <taxon>Pezizomycotina</taxon>
        <taxon>Sordariomycetes</taxon>
        <taxon>Hypocreomycetidae</taxon>
        <taxon>Hypocreales</taxon>
        <taxon>Nectriaceae</taxon>
        <taxon>Fusarium</taxon>
    </lineage>
</organism>
<evidence type="ECO:0008006" key="4">
    <source>
        <dbReference type="Google" id="ProtNLM"/>
    </source>
</evidence>
<name>K3VIN4_FUSPC</name>
<protein>
    <recommendedName>
        <fullName evidence="4">BTB domain-containing protein</fullName>
    </recommendedName>
</protein>
<gene>
    <name evidence="2" type="ORF">FPSE_05419</name>
</gene>
<dbReference type="RefSeq" id="XP_009256812.1">
    <property type="nucleotide sequence ID" value="XM_009258537.1"/>
</dbReference>
<evidence type="ECO:0000313" key="3">
    <source>
        <dbReference type="Proteomes" id="UP000007978"/>
    </source>
</evidence>
<dbReference type="GeneID" id="20364037"/>
<sequence length="308" mass="33841">MASVVYNIDPNGDLVVVLKDPNTYWVVPEVSVRENPVGSQAGHLLRDTTDVDTPKMPSGLGDSVEAPTEVRFRVSSRHLTLASVVFDKMLNGPWKESASVSTRSSPKDGYTTAPEDDVQDSKDMDEPGPPVDPSTPSPPLIREVSAEGWNAQALLTVLKVIHGQCSGISRDVSLTFIAQVAIIVNYYQCAESVSFATELLYYPKYKKPEVYNKKAIMWLFIAWSFSWPAVFQDTAHQVLQRGQGLSYVTTHDLDVDGILEQLDKKRKSTLDLLRQGLEDINVGGQTGLSPQMQIDDAGVIDAGEKFPS</sequence>
<evidence type="ECO:0000256" key="1">
    <source>
        <dbReference type="SAM" id="MobiDB-lite"/>
    </source>
</evidence>
<evidence type="ECO:0000313" key="2">
    <source>
        <dbReference type="EMBL" id="EKJ74412.1"/>
    </source>
</evidence>
<dbReference type="eggNOG" id="ENOG502T6DG">
    <property type="taxonomic scope" value="Eukaryota"/>
</dbReference>
<feature type="region of interest" description="Disordered" evidence="1">
    <location>
        <begin position="96"/>
        <end position="141"/>
    </location>
</feature>
<dbReference type="HOGENOM" id="CLU_031555_0_1_1"/>
<dbReference type="EMBL" id="AFNW01000110">
    <property type="protein sequence ID" value="EKJ74412.1"/>
    <property type="molecule type" value="Genomic_DNA"/>
</dbReference>
<proteinExistence type="predicted"/>
<dbReference type="KEGG" id="fpu:FPSE_05419"/>
<dbReference type="OrthoDB" id="5326346at2759"/>
<comment type="caution">
    <text evidence="2">The sequence shown here is derived from an EMBL/GenBank/DDBJ whole genome shotgun (WGS) entry which is preliminary data.</text>
</comment>